<dbReference type="AlphaFoldDB" id="A0A7M7LNA1"/>
<evidence type="ECO:0000256" key="1">
    <source>
        <dbReference type="SAM" id="SignalP"/>
    </source>
</evidence>
<dbReference type="EnsemblMetazoa" id="XM_003423810">
    <property type="protein sequence ID" value="XP_003423858"/>
    <property type="gene ID" value="LOC100678985"/>
</dbReference>
<feature type="signal peptide" evidence="1">
    <location>
        <begin position="1"/>
        <end position="17"/>
    </location>
</feature>
<dbReference type="RefSeq" id="XP_003423858.1">
    <property type="nucleotide sequence ID" value="XM_003423810.2"/>
</dbReference>
<dbReference type="PROSITE" id="PS51257">
    <property type="entry name" value="PROKAR_LIPOPROTEIN"/>
    <property type="match status" value="1"/>
</dbReference>
<dbReference type="GeneID" id="100678985"/>
<dbReference type="InParanoid" id="A0A7M7LNA1"/>
<keyword evidence="1" id="KW-0732">Signal</keyword>
<dbReference type="PANTHER" id="PTHR21253">
    <property type="entry name" value="F-BOX ONLY PROTEIN 11-RELATED"/>
    <property type="match status" value="1"/>
</dbReference>
<feature type="chain" id="PRO_5029917964" evidence="1">
    <location>
        <begin position="18"/>
        <end position="209"/>
    </location>
</feature>
<dbReference type="OrthoDB" id="8180611at2759"/>
<dbReference type="Pfam" id="PF07841">
    <property type="entry name" value="DM4_12"/>
    <property type="match status" value="1"/>
</dbReference>
<dbReference type="SMART" id="SM00718">
    <property type="entry name" value="DM4_12"/>
    <property type="match status" value="1"/>
</dbReference>
<evidence type="ECO:0000313" key="2">
    <source>
        <dbReference type="EnsemblMetazoa" id="XP_003423858"/>
    </source>
</evidence>
<organism evidence="2 3">
    <name type="scientific">Nasonia vitripennis</name>
    <name type="common">Parasitic wasp</name>
    <dbReference type="NCBI Taxonomy" id="7425"/>
    <lineage>
        <taxon>Eukaryota</taxon>
        <taxon>Metazoa</taxon>
        <taxon>Ecdysozoa</taxon>
        <taxon>Arthropoda</taxon>
        <taxon>Hexapoda</taxon>
        <taxon>Insecta</taxon>
        <taxon>Pterygota</taxon>
        <taxon>Neoptera</taxon>
        <taxon>Endopterygota</taxon>
        <taxon>Hymenoptera</taxon>
        <taxon>Apocrita</taxon>
        <taxon>Proctotrupomorpha</taxon>
        <taxon>Chalcidoidea</taxon>
        <taxon>Pteromalidae</taxon>
        <taxon>Pteromalinae</taxon>
        <taxon>Nasonia</taxon>
    </lineage>
</organism>
<accession>A0A7M7LNA1</accession>
<dbReference type="Proteomes" id="UP000002358">
    <property type="component" value="Chromosome 1"/>
</dbReference>
<dbReference type="PANTHER" id="PTHR21253:SF0">
    <property type="entry name" value="F-BOX ONLY PROTEIN 11-RELATED"/>
    <property type="match status" value="1"/>
</dbReference>
<dbReference type="KEGG" id="nvi:100678985"/>
<name>A0A7M7LNA1_NASVI</name>
<dbReference type="InterPro" id="IPR006631">
    <property type="entry name" value="DM4_12"/>
</dbReference>
<protein>
    <submittedName>
        <fullName evidence="2">Uncharacterized protein</fullName>
    </submittedName>
</protein>
<evidence type="ECO:0000313" key="3">
    <source>
        <dbReference type="Proteomes" id="UP000002358"/>
    </source>
</evidence>
<sequence>MKLSVILACALSCGCIALELCNNEASLQLKRRRKRALTFPKGSAFVMTMSMVKSIQLRVPANWNLDIEFDVIWPLPVGLSALPRKPTTTTTTRRPAPVRWRPVDVYWEPHRRHRRELYANFELALDSQGIPGKRCIMHAICEAKLVLNPPGLSLVEDVLRVIFSYPASLNATSDHYDRAYHHRSDCDSTYPCPFSLLHLLLNYNNGGDE</sequence>
<reference evidence="2" key="1">
    <citation type="submission" date="2021-01" db="UniProtKB">
        <authorList>
            <consortium name="EnsemblMetazoa"/>
        </authorList>
    </citation>
    <scope>IDENTIFICATION</scope>
</reference>
<keyword evidence="3" id="KW-1185">Reference proteome</keyword>
<proteinExistence type="predicted"/>